<reference evidence="2 3" key="1">
    <citation type="submission" date="2020-09" db="EMBL/GenBank/DDBJ databases">
        <title>Dyella sp. 7MK23 isolated from forest soil.</title>
        <authorList>
            <person name="Fu J."/>
        </authorList>
    </citation>
    <scope>NUCLEOTIDE SEQUENCE [LARGE SCALE GENOMIC DNA]</scope>
    <source>
        <strain evidence="2 3">7MK23</strain>
    </source>
</reference>
<dbReference type="InterPro" id="IPR012341">
    <property type="entry name" value="6hp_glycosidase-like_sf"/>
</dbReference>
<evidence type="ECO:0000313" key="2">
    <source>
        <dbReference type="EMBL" id="MBE1161829.1"/>
    </source>
</evidence>
<name>A0ABR9GCW1_9GAMM</name>
<dbReference type="GO" id="GO:0016787">
    <property type="term" value="F:hydrolase activity"/>
    <property type="evidence" value="ECO:0007669"/>
    <property type="project" value="UniProtKB-KW"/>
</dbReference>
<dbReference type="EMBL" id="JACZZA010000010">
    <property type="protein sequence ID" value="MBE1161829.1"/>
    <property type="molecule type" value="Genomic_DNA"/>
</dbReference>
<organism evidence="2 3">
    <name type="scientific">Dyella acidiphila</name>
    <dbReference type="NCBI Taxonomy" id="2775866"/>
    <lineage>
        <taxon>Bacteria</taxon>
        <taxon>Pseudomonadati</taxon>
        <taxon>Pseudomonadota</taxon>
        <taxon>Gammaproteobacteria</taxon>
        <taxon>Lysobacterales</taxon>
        <taxon>Rhodanobacteraceae</taxon>
        <taxon>Dyella</taxon>
    </lineage>
</organism>
<dbReference type="Gene3D" id="1.50.10.10">
    <property type="match status" value="1"/>
</dbReference>
<proteinExistence type="predicted"/>
<dbReference type="InterPro" id="IPR011613">
    <property type="entry name" value="GH15-like"/>
</dbReference>
<dbReference type="PANTHER" id="PTHR31616">
    <property type="entry name" value="TREHALASE"/>
    <property type="match status" value="1"/>
</dbReference>
<comment type="caution">
    <text evidence="2">The sequence shown here is derived from an EMBL/GenBank/DDBJ whole genome shotgun (WGS) entry which is preliminary data.</text>
</comment>
<evidence type="ECO:0000313" key="3">
    <source>
        <dbReference type="Proteomes" id="UP000651010"/>
    </source>
</evidence>
<keyword evidence="2" id="KW-0378">Hydrolase</keyword>
<dbReference type="RefSeq" id="WP_192556673.1">
    <property type="nucleotide sequence ID" value="NZ_JACZZA010000010.1"/>
</dbReference>
<keyword evidence="3" id="KW-1185">Reference proteome</keyword>
<evidence type="ECO:0000259" key="1">
    <source>
        <dbReference type="Pfam" id="PF00723"/>
    </source>
</evidence>
<dbReference type="InterPro" id="IPR008928">
    <property type="entry name" value="6-hairpin_glycosidase_sf"/>
</dbReference>
<protein>
    <submittedName>
        <fullName evidence="2">Glycoside hydrolase family 15 protein</fullName>
    </submittedName>
</protein>
<feature type="domain" description="GH15-like" evidence="1">
    <location>
        <begin position="228"/>
        <end position="577"/>
    </location>
</feature>
<dbReference type="PANTHER" id="PTHR31616:SF0">
    <property type="entry name" value="GLUCAN 1,4-ALPHA-GLUCOSIDASE"/>
    <property type="match status" value="1"/>
</dbReference>
<gene>
    <name evidence="2" type="ORF">IGX34_15710</name>
</gene>
<sequence>MALHDINDYAAVGDCHGFALVAADGSLDWCALPDLDAEPVCCRLLDDRIGGYLETRPHEAFRAERRYLPDTNVLETLLSTDRGSARIIDFMPLGRAGAQAGNSFVQIAAPHWFVRIVEVIHGQMQIDIRMLPCLHWGEQRAQLRDMQYGVAWDGGGLLCDRPLEARDYWAGGSVNLQAGERMRLILSTRVPDHAQAALDSVDPLLAITTHFWHEWIARCRYRGPYAGEVRRSALALKLLCYAPTGAIAAAGTTSLPEMLGGDRNWDYRLSWIRDSTLSLFALSALGFMDEPEEFCDFVFRHAAADIIPSQIVYGIRGERELTECDKPALQGFGGSRPVRVGNAAYLQDQFDVFGELLDWMLLRKTLGAAFSSEQLALLARTADHVAANWRRPCSDFWERRNAPAHYVYSKMMSWVALDRACVLLDDERRYGEEMDAMVEEVHRHAMAPSGYLRQLYDRDDVGALSLRVPLINFPLPDNCLAATIEEVLRELDTGTGVYRYKGDDGLQSGEGTFVACGFWLVDALLFAGRRQEARDRFERMLKLASPLGLYAEEADAQSGRQLGNFPQALSHLALIHSAVLLEIVEHHGEEALGGTHSHRVHRATTVLQGLDETDEDAPAPSAASVLDLAALGLVAPAARERQTPAM</sequence>
<dbReference type="Proteomes" id="UP000651010">
    <property type="component" value="Unassembled WGS sequence"/>
</dbReference>
<accession>A0ABR9GCW1</accession>
<dbReference type="SUPFAM" id="SSF48208">
    <property type="entry name" value="Six-hairpin glycosidases"/>
    <property type="match status" value="1"/>
</dbReference>
<dbReference type="Pfam" id="PF00723">
    <property type="entry name" value="Glyco_hydro_15"/>
    <property type="match status" value="1"/>
</dbReference>